<dbReference type="Proteomes" id="UP000535589">
    <property type="component" value="Unassembled WGS sequence"/>
</dbReference>
<dbReference type="GO" id="GO:0005524">
    <property type="term" value="F:ATP binding"/>
    <property type="evidence" value="ECO:0007669"/>
    <property type="project" value="UniProtKB-KW"/>
</dbReference>
<dbReference type="Pfam" id="PF00271">
    <property type="entry name" value="Helicase_C"/>
    <property type="match status" value="1"/>
</dbReference>
<dbReference type="SMART" id="SM00847">
    <property type="entry name" value="HA2"/>
    <property type="match status" value="1"/>
</dbReference>
<evidence type="ECO:0000256" key="4">
    <source>
        <dbReference type="ARBA" id="ARBA00022840"/>
    </source>
</evidence>
<dbReference type="InterPro" id="IPR013689">
    <property type="entry name" value="RNA_helicase_ATP-dep_HrpB_C"/>
</dbReference>
<dbReference type="AlphaFoldDB" id="A0A7X8YGW5"/>
<dbReference type="InterPro" id="IPR014001">
    <property type="entry name" value="Helicase_ATP-bd"/>
</dbReference>
<dbReference type="GO" id="GO:0003724">
    <property type="term" value="F:RNA helicase activity"/>
    <property type="evidence" value="ECO:0007669"/>
    <property type="project" value="UniProtKB-EC"/>
</dbReference>
<dbReference type="SMART" id="SM00490">
    <property type="entry name" value="HELICc"/>
    <property type="match status" value="1"/>
</dbReference>
<dbReference type="RefSeq" id="WP_168835870.1">
    <property type="nucleotide sequence ID" value="NZ_JABAIK010000006.1"/>
</dbReference>
<dbReference type="EMBL" id="JABAIK010000006">
    <property type="protein sequence ID" value="NLS12772.1"/>
    <property type="molecule type" value="Genomic_DNA"/>
</dbReference>
<dbReference type="SMART" id="SM00487">
    <property type="entry name" value="DEXDc"/>
    <property type="match status" value="1"/>
</dbReference>
<dbReference type="InterPro" id="IPR010225">
    <property type="entry name" value="HrpB"/>
</dbReference>
<sequence length="837" mass="92964">MSQLPIQAVMPDIMAALASHCQLILKADPGAGKSTHFPLQLLLSQSLGGKIIMLEPRRLAARSIAHYLATQLGETVGERVGYRLRGETKVSDNTQLEIVTEGVMTRLLQADPELSGVAMLIFDEYHERSLHADLALALSIEVQEVFRPDLKLVVMSATLDETALATLLPNAAFVASSGRSFAVEQRYQPLAVNQRLPDAMFKTISTLLRQEAGSILAFLPGVSAIRQTAERLTLWLEEQEPAFANSIKINPLYGQLSLAEQQQAIAVTAAGERKVVLATNIAETSLTIEGIGIVVDSGLERVARFDVKTGLTRLEQVRIAQSSAIQRAGRAGRVADGLCVRLYSETQFQQQPKVASPEIVQSDLASLMLELLQWGASDINQLRWLDTPPMAAIAQAKQLLHSLQLIDNEGQLTEKGRAAHALGCEPRLAAMLLDAQSASFRSHHWLDAALAAAAIFEEPERQVSDLSHSLHNWQHSRTSMGRIWQRRAQHLARALGHSFSLQNVQATEMALVLALAFPDRIAQRRVQQSGRFLLANGHGGQIQQESHLADCDYLVAVDLMRSQGNASEIKLAAALDIDALEHHFAHLFQQVDYVDWDDARGVLVSQCQWRIGELVVRKRDGQAPNAAQMSQALLNYVRRVGLDALPWSDSANALRTRICCASVWLTEEPWPDCSEQGLLDSLEVWLAPYLQNIRSVKQLQQLDVTQMLDAYLGWPLNQHINQWLPTHYTLATGNRHRIHYQLDGAPKLSVRMQEMFGEQTSPLIAKQRQAVVVELLSPAMRPLQVTRDLASFWAGSYKEVQKEMKGRYPKHVWPDDPATHQPTTQTKRQMTRASGKE</sequence>
<feature type="domain" description="Helicase C-terminal" evidence="7">
    <location>
        <begin position="195"/>
        <end position="375"/>
    </location>
</feature>
<dbReference type="Gene3D" id="3.40.50.300">
    <property type="entry name" value="P-loop containing nucleotide triphosphate hydrolases"/>
    <property type="match status" value="2"/>
</dbReference>
<reference evidence="8 9" key="1">
    <citation type="submission" date="2020-04" db="EMBL/GenBank/DDBJ databases">
        <title>Vibrio sp. SM6, a novel species isolated from seawater.</title>
        <authorList>
            <person name="Wang X."/>
        </authorList>
    </citation>
    <scope>NUCLEOTIDE SEQUENCE [LARGE SCALE GENOMIC DNA]</scope>
    <source>
        <strain evidence="8 9">SM6</strain>
    </source>
</reference>
<dbReference type="InterPro" id="IPR056329">
    <property type="entry name" value="CON_HrpB"/>
</dbReference>
<dbReference type="InterPro" id="IPR011545">
    <property type="entry name" value="DEAD/DEAH_box_helicase_dom"/>
</dbReference>
<keyword evidence="2 8" id="KW-0378">Hydrolase</keyword>
<evidence type="ECO:0000256" key="2">
    <source>
        <dbReference type="ARBA" id="ARBA00022801"/>
    </source>
</evidence>
<dbReference type="InterPro" id="IPR027417">
    <property type="entry name" value="P-loop_NTPase"/>
</dbReference>
<keyword evidence="1" id="KW-0547">Nucleotide-binding</keyword>
<dbReference type="NCBIfam" id="NF008662">
    <property type="entry name" value="PRK11664.1"/>
    <property type="match status" value="1"/>
</dbReference>
<dbReference type="Pfam" id="PF08482">
    <property type="entry name" value="HrpB_C"/>
    <property type="match status" value="1"/>
</dbReference>
<dbReference type="NCBIfam" id="TIGR01970">
    <property type="entry name" value="DEAH_box_HrpB"/>
    <property type="match status" value="1"/>
</dbReference>
<evidence type="ECO:0000256" key="1">
    <source>
        <dbReference type="ARBA" id="ARBA00022741"/>
    </source>
</evidence>
<evidence type="ECO:0000313" key="9">
    <source>
        <dbReference type="Proteomes" id="UP000535589"/>
    </source>
</evidence>
<dbReference type="PIRSF" id="PIRSF005496">
    <property type="entry name" value="ATP_hel_hrpB"/>
    <property type="match status" value="1"/>
</dbReference>
<feature type="compositionally biased region" description="Polar residues" evidence="5">
    <location>
        <begin position="820"/>
        <end position="837"/>
    </location>
</feature>
<dbReference type="PROSITE" id="PS51194">
    <property type="entry name" value="HELICASE_CTER"/>
    <property type="match status" value="1"/>
</dbReference>
<feature type="compositionally biased region" description="Basic and acidic residues" evidence="5">
    <location>
        <begin position="809"/>
        <end position="818"/>
    </location>
</feature>
<dbReference type="EC" id="3.6.4.13" evidence="8"/>
<feature type="region of interest" description="Disordered" evidence="5">
    <location>
        <begin position="809"/>
        <end position="837"/>
    </location>
</feature>
<comment type="caution">
    <text evidence="8">The sequence shown here is derived from an EMBL/GenBank/DDBJ whole genome shotgun (WGS) entry which is preliminary data.</text>
</comment>
<name>A0A7X8YGW5_9VIBR</name>
<evidence type="ECO:0000259" key="6">
    <source>
        <dbReference type="PROSITE" id="PS51192"/>
    </source>
</evidence>
<dbReference type="Gene3D" id="1.20.120.1080">
    <property type="match status" value="1"/>
</dbReference>
<evidence type="ECO:0000256" key="3">
    <source>
        <dbReference type="ARBA" id="ARBA00022806"/>
    </source>
</evidence>
<dbReference type="SUPFAM" id="SSF52540">
    <property type="entry name" value="P-loop containing nucleoside triphosphate hydrolases"/>
    <property type="match status" value="1"/>
</dbReference>
<dbReference type="GO" id="GO:0003676">
    <property type="term" value="F:nucleic acid binding"/>
    <property type="evidence" value="ECO:0007669"/>
    <property type="project" value="InterPro"/>
</dbReference>
<dbReference type="FunFam" id="3.40.50.300:FF:002125">
    <property type="entry name" value="ATP-dependent helicase HrpB"/>
    <property type="match status" value="1"/>
</dbReference>
<dbReference type="InterPro" id="IPR007502">
    <property type="entry name" value="Helicase-assoc_dom"/>
</dbReference>
<dbReference type="GO" id="GO:0016787">
    <property type="term" value="F:hydrolase activity"/>
    <property type="evidence" value="ECO:0007669"/>
    <property type="project" value="UniProtKB-KW"/>
</dbReference>
<dbReference type="PROSITE" id="PS51192">
    <property type="entry name" value="HELICASE_ATP_BIND_1"/>
    <property type="match status" value="1"/>
</dbReference>
<dbReference type="CDD" id="cd17990">
    <property type="entry name" value="DEXHc_HrpB"/>
    <property type="match status" value="1"/>
</dbReference>
<protein>
    <submittedName>
        <fullName evidence="8">ATP-dependent helicase HrpB</fullName>
        <ecNumber evidence="8">3.6.4.13</ecNumber>
    </submittedName>
</protein>
<dbReference type="Pfam" id="PF24473">
    <property type="entry name" value="CON_HrpB"/>
    <property type="match status" value="1"/>
</dbReference>
<dbReference type="PANTHER" id="PTHR43519">
    <property type="entry name" value="ATP-DEPENDENT RNA HELICASE HRPB"/>
    <property type="match status" value="1"/>
</dbReference>
<evidence type="ECO:0000313" key="8">
    <source>
        <dbReference type="EMBL" id="NLS12772.1"/>
    </source>
</evidence>
<evidence type="ECO:0000259" key="7">
    <source>
        <dbReference type="PROSITE" id="PS51194"/>
    </source>
</evidence>
<accession>A0A7X8YGW5</accession>
<dbReference type="InterPro" id="IPR049614">
    <property type="entry name" value="HrpB_DEXH"/>
</dbReference>
<dbReference type="Pfam" id="PF00270">
    <property type="entry name" value="DEAD"/>
    <property type="match status" value="1"/>
</dbReference>
<keyword evidence="3 8" id="KW-0347">Helicase</keyword>
<dbReference type="InterPro" id="IPR001650">
    <property type="entry name" value="Helicase_C-like"/>
</dbReference>
<dbReference type="CDD" id="cd18791">
    <property type="entry name" value="SF2_C_RHA"/>
    <property type="match status" value="1"/>
</dbReference>
<feature type="domain" description="Helicase ATP-binding" evidence="6">
    <location>
        <begin position="14"/>
        <end position="177"/>
    </location>
</feature>
<organism evidence="8 9">
    <name type="scientific">Vibrio agarilyticus</name>
    <dbReference type="NCBI Taxonomy" id="2726741"/>
    <lineage>
        <taxon>Bacteria</taxon>
        <taxon>Pseudomonadati</taxon>
        <taxon>Pseudomonadota</taxon>
        <taxon>Gammaproteobacteria</taxon>
        <taxon>Vibrionales</taxon>
        <taxon>Vibrionaceae</taxon>
        <taxon>Vibrio</taxon>
    </lineage>
</organism>
<keyword evidence="9" id="KW-1185">Reference proteome</keyword>
<gene>
    <name evidence="8" type="primary">hrpB</name>
    <name evidence="8" type="ORF">HGP28_07615</name>
</gene>
<dbReference type="PANTHER" id="PTHR43519:SF1">
    <property type="entry name" value="ATP-DEPENDENT RNA HELICASE HRPB"/>
    <property type="match status" value="1"/>
</dbReference>
<proteinExistence type="predicted"/>
<evidence type="ECO:0000256" key="5">
    <source>
        <dbReference type="SAM" id="MobiDB-lite"/>
    </source>
</evidence>
<keyword evidence="4" id="KW-0067">ATP-binding</keyword>